<name>A0A3D8SA33_9HELO</name>
<proteinExistence type="predicted"/>
<evidence type="ECO:0000313" key="2">
    <source>
        <dbReference type="Proteomes" id="UP000256328"/>
    </source>
</evidence>
<keyword evidence="2" id="KW-1185">Reference proteome</keyword>
<gene>
    <name evidence="1" type="ORF">BP5796_04697</name>
</gene>
<accession>A0A3D8SA33</accession>
<comment type="caution">
    <text evidence="1">The sequence shown here is derived from an EMBL/GenBank/DDBJ whole genome shotgun (WGS) entry which is preliminary data.</text>
</comment>
<dbReference type="OrthoDB" id="2951834at2759"/>
<evidence type="ECO:0000313" key="1">
    <source>
        <dbReference type="EMBL" id="RDW83206.1"/>
    </source>
</evidence>
<dbReference type="Proteomes" id="UP000256328">
    <property type="component" value="Unassembled WGS sequence"/>
</dbReference>
<dbReference type="EMBL" id="PDLN01000006">
    <property type="protein sequence ID" value="RDW83206.1"/>
    <property type="molecule type" value="Genomic_DNA"/>
</dbReference>
<sequence>MDLHHMAARDMEQRLQSHDFTNPDFAQLARVLQRCHEDVQKQNSEAERINQALDRMDWKLCQQLDQSREHHHVVPRQVPTMVKTPGLFSFMELPPELRLKICHYLLVSPGPISVPDTAPPSGPYPSVAILQTCKLINQEATPLLYGSNAFTISITSTPSDTPLAMLSKLRWQTISLLPEINFISSNPSSEKAKPAPFTCTGHAILAQFKPSDFRLSPVGMDQYHVRHASNWISCQVMRAELVAFQNEWKGLMEPSNWELPAIDWESHGL</sequence>
<dbReference type="AlphaFoldDB" id="A0A3D8SA33"/>
<organism evidence="1 2">
    <name type="scientific">Coleophoma crateriformis</name>
    <dbReference type="NCBI Taxonomy" id="565419"/>
    <lineage>
        <taxon>Eukaryota</taxon>
        <taxon>Fungi</taxon>
        <taxon>Dikarya</taxon>
        <taxon>Ascomycota</taxon>
        <taxon>Pezizomycotina</taxon>
        <taxon>Leotiomycetes</taxon>
        <taxon>Helotiales</taxon>
        <taxon>Dermateaceae</taxon>
        <taxon>Coleophoma</taxon>
    </lineage>
</organism>
<protein>
    <recommendedName>
        <fullName evidence="3">F-box domain-containing protein</fullName>
    </recommendedName>
</protein>
<reference evidence="1 2" key="1">
    <citation type="journal article" date="2018" name="IMA Fungus">
        <title>IMA Genome-F 9: Draft genome sequence of Annulohypoxylon stygium, Aspergillus mulundensis, Berkeleyomyces basicola (syn. Thielaviopsis basicola), Ceratocystis smalleyi, two Cercospora beticola strains, Coleophoma cylindrospora, Fusarium fracticaudum, Phialophora cf. hyalina, and Morchella septimelata.</title>
        <authorList>
            <person name="Wingfield B.D."/>
            <person name="Bills G.F."/>
            <person name="Dong Y."/>
            <person name="Huang W."/>
            <person name="Nel W.J."/>
            <person name="Swalarsk-Parry B.S."/>
            <person name="Vaghefi N."/>
            <person name="Wilken P.M."/>
            <person name="An Z."/>
            <person name="de Beer Z.W."/>
            <person name="De Vos L."/>
            <person name="Chen L."/>
            <person name="Duong T.A."/>
            <person name="Gao Y."/>
            <person name="Hammerbacher A."/>
            <person name="Kikkert J.R."/>
            <person name="Li Y."/>
            <person name="Li H."/>
            <person name="Li K."/>
            <person name="Li Q."/>
            <person name="Liu X."/>
            <person name="Ma X."/>
            <person name="Naidoo K."/>
            <person name="Pethybridge S.J."/>
            <person name="Sun J."/>
            <person name="Steenkamp E.T."/>
            <person name="van der Nest M.A."/>
            <person name="van Wyk S."/>
            <person name="Wingfield M.J."/>
            <person name="Xiong C."/>
            <person name="Yue Q."/>
            <person name="Zhang X."/>
        </authorList>
    </citation>
    <scope>NUCLEOTIDE SEQUENCE [LARGE SCALE GENOMIC DNA]</scope>
    <source>
        <strain evidence="1 2">BP5796</strain>
    </source>
</reference>
<evidence type="ECO:0008006" key="3">
    <source>
        <dbReference type="Google" id="ProtNLM"/>
    </source>
</evidence>